<dbReference type="PANTHER" id="PTHR10133:SF62">
    <property type="entry name" value="DNA POLYMERASE THETA"/>
    <property type="match status" value="1"/>
</dbReference>
<organism evidence="7 8">
    <name type="scientific">Pycnococcus provasolii</name>
    <dbReference type="NCBI Taxonomy" id="41880"/>
    <lineage>
        <taxon>Eukaryota</taxon>
        <taxon>Viridiplantae</taxon>
        <taxon>Chlorophyta</taxon>
        <taxon>Pseudoscourfieldiophyceae</taxon>
        <taxon>Pseudoscourfieldiales</taxon>
        <taxon>Pycnococcaceae</taxon>
        <taxon>Pycnococcus</taxon>
    </lineage>
</organism>
<dbReference type="GO" id="GO:0006261">
    <property type="term" value="P:DNA-templated DNA replication"/>
    <property type="evidence" value="ECO:0007669"/>
    <property type="project" value="InterPro"/>
</dbReference>
<reference evidence="7" key="1">
    <citation type="submission" date="2020-10" db="EMBL/GenBank/DDBJ databases">
        <title>Unveiling of a novel bifunctional photoreceptor, Dualchrome1, isolated from a cosmopolitan green alga.</title>
        <authorList>
            <person name="Suzuki S."/>
            <person name="Kawachi M."/>
        </authorList>
    </citation>
    <scope>NUCLEOTIDE SEQUENCE</scope>
    <source>
        <strain evidence="7">NIES 2893</strain>
    </source>
</reference>
<dbReference type="InterPro" id="IPR048960">
    <property type="entry name" value="POLQ-like_helical"/>
</dbReference>
<dbReference type="PROSITE" id="PS51194">
    <property type="entry name" value="HELICASE_CTER"/>
    <property type="match status" value="1"/>
</dbReference>
<keyword evidence="8" id="KW-1185">Reference proteome</keyword>
<sequence>MPGTGGDAQAVRVLPPQAVRGGGNALTPAPPGNGNAQSSHAGLLAHAPSWTNPMKRSRACFVAPSSSSPLVSPHDAAAAAAADDDDDGGGGDVENHRHAARAKQSKVNVTTRLAAAPPPSQQEPNLPLLLNHYVAQDIANVYKQNNVHTLHRWQAEALSQPGVLDGTHNLVYSAPTSGGKSLVAEILLVKRAMERPTKVSLVVLPFVSLCEEKAEHLEKVVHGANLKVQRAYSDLGGGGSALFDNANIVVCTIERANGIIQRLMASSDEEGKGMPRLATVVVDETHMVGEPSRGIMLEQMLAKLVWWRHYRSGKGGGGGGGGGGGSNPNNNHLQIVAMSATIPNLDEFGRWLHPARVYKTDLRPVQLHRYLCDLSKNGTLWDVDGNLLERRIVGLKLEDRLNRLILEPWAEGHSALVFCNSKMNCEIEAKKLAERIRNHAEFRAATMLSKKNSAERQEVFDRRTKHAADLRIQNDKELASCVEQGCAWHHANLTRESRAIVERAYKQGAVSVLFATSTLAAGVNLPARRVIFREPFKAHAMQADCMLTPRDYLQMAGRAGRTGIDSLGEAYLCYTGKGKGCTFDNLQTLLKSAPDPVISTLRPDSDGRSRQMVAALHEVINGGVVQSREDLEQYLKCFLLTKQSSLPPKAHTTKGSVAAAGDGDGTHADPDVAMTPAAAHADGGTVPAASAEPPEPPIKVAAEFAFKHLIETKQVQVLHEGSVLDGTKLGKAAASSGVRPHDAVNVAKFLTAACDDGIVLLSHLEPIYLSLYGEPRASSIQQDHAIRLRDMLYRPGDKSHLPRGAVSVAKKHAPERVVEAIAAGRLSAKKKAEVEKTVAAFYYALALMELCMDSTRLAVIAEQYKIDKGILQELMGVSAKRCSMFERFADGIELKDLACVFGNAKKTVGLGAQPEVVQLMAVKYMTKPLAVALCRAGICSVSSLAHATPYLIQQAIKKIQGSAGPEPRRKAHQLQKHARKLFRAMEEENQRELDRLEEAMANMAEREVAVSAEAEEAEMEVEVQRNAPVASLGVRRLSASLPAVSHPRELSHGTGTTTTTTTASSDASESGMKSYDSGHVLSTADDLNWLVSLCESSPWFAFCLIVPPCRVLAVRALPGSGTLPSARLSLDPTGPEAGPSASPPSVEADEVASHEPEVHGLAVCVPEHAVYLVSATPAGSAGHDARQCIRRILRCQRPDGVPVPKVTFHLKPQLRAWLAHSGGVSPVTGAIDVRIAYALLDKENWTMPSAQESVFALEYVRSLFEALCKKEYGVGVCMVRRGVAYGRSGTPSHDALPDPQGWSAMLLAANIRGAWGKLLRENQIGVADLMTSNGVFATLQPLEMPVCNVLAEMEYRGILVDTAEMRRQLSDLDEKKRELLSSIRQLVPFRRVTENTLTVPRDLSTFLFHSEMGLGLEATGIPLTKTGFYSVSEANVAKVLGKHACVATIMHFRKLDTYQRHVRQLLGFSREYGKTCGMCNHHARYLRVRGHFLQSTGETGRIHMDNPNLQHLPKDVAYSHDPSADSRIASARACVVAPAGHVLMSADWRSMELRLLAHFSQDGVLLELLRQDGDVFDALAARLETSRECAKQALYGVCYGMTPHGLATALNIGLAQAEVIHDSLWATLPRLAAWKAEVEASCMQNGYVRTICGRRRNISVQAGAPAARLERAKRMAVASLVQGSGADILKLAMLKLHDGSSATRVGARCAADSEAQPGAPRTRLILVVHDEMIVECERGEVNETAALLRDCMERAIPLSVPMPVRVRAGARWADLVEL</sequence>
<dbReference type="Gene3D" id="1.10.150.20">
    <property type="entry name" value="5' to 3' exonuclease, C-terminal subdomain"/>
    <property type="match status" value="1"/>
</dbReference>
<dbReference type="GO" id="GO:0006302">
    <property type="term" value="P:double-strand break repair"/>
    <property type="evidence" value="ECO:0007669"/>
    <property type="project" value="TreeGrafter"/>
</dbReference>
<feature type="region of interest" description="Disordered" evidence="4">
    <location>
        <begin position="649"/>
        <end position="672"/>
    </location>
</feature>
<comment type="caution">
    <text evidence="7">The sequence shown here is derived from an EMBL/GenBank/DDBJ whole genome shotgun (WGS) entry which is preliminary data.</text>
</comment>
<dbReference type="PRINTS" id="PR00868">
    <property type="entry name" value="DNAPOLI"/>
</dbReference>
<feature type="coiled-coil region" evidence="3">
    <location>
        <begin position="971"/>
        <end position="1013"/>
    </location>
</feature>
<dbReference type="InterPro" id="IPR001650">
    <property type="entry name" value="Helicase_C-like"/>
</dbReference>
<dbReference type="SUPFAM" id="SSF56672">
    <property type="entry name" value="DNA/RNA polymerases"/>
    <property type="match status" value="1"/>
</dbReference>
<dbReference type="OrthoDB" id="2320933at2759"/>
<dbReference type="Gene3D" id="1.20.1060.10">
    <property type="entry name" value="Taq DNA Polymerase, Chain T, domain 4"/>
    <property type="match status" value="1"/>
</dbReference>
<dbReference type="SMART" id="SM00490">
    <property type="entry name" value="HELICc"/>
    <property type="match status" value="1"/>
</dbReference>
<dbReference type="PANTHER" id="PTHR10133">
    <property type="entry name" value="DNA POLYMERASE I"/>
    <property type="match status" value="1"/>
</dbReference>
<dbReference type="Pfam" id="PF21099">
    <property type="entry name" value="POLQ_helical"/>
    <property type="match status" value="1"/>
</dbReference>
<dbReference type="Proteomes" id="UP000660262">
    <property type="component" value="Unassembled WGS sequence"/>
</dbReference>
<accession>A0A830HYV8</accession>
<keyword evidence="3" id="KW-0175">Coiled coil</keyword>
<dbReference type="EMBL" id="BNJQ01000039">
    <property type="protein sequence ID" value="GHP12198.1"/>
    <property type="molecule type" value="Genomic_DNA"/>
</dbReference>
<evidence type="ECO:0000256" key="2">
    <source>
        <dbReference type="ARBA" id="ARBA00022840"/>
    </source>
</evidence>
<dbReference type="SUPFAM" id="SSF158702">
    <property type="entry name" value="Sec63 N-terminal domain-like"/>
    <property type="match status" value="1"/>
</dbReference>
<dbReference type="Pfam" id="PF00271">
    <property type="entry name" value="Helicase_C"/>
    <property type="match status" value="1"/>
</dbReference>
<dbReference type="Gene3D" id="3.40.50.300">
    <property type="entry name" value="P-loop containing nucleotide triphosphate hydrolases"/>
    <property type="match status" value="2"/>
</dbReference>
<feature type="compositionally biased region" description="Low complexity" evidence="4">
    <location>
        <begin position="64"/>
        <end position="81"/>
    </location>
</feature>
<evidence type="ECO:0000256" key="1">
    <source>
        <dbReference type="ARBA" id="ARBA00022741"/>
    </source>
</evidence>
<dbReference type="GO" id="GO:0005524">
    <property type="term" value="F:ATP binding"/>
    <property type="evidence" value="ECO:0007669"/>
    <property type="project" value="UniProtKB-KW"/>
</dbReference>
<dbReference type="SMART" id="SM00482">
    <property type="entry name" value="POLAc"/>
    <property type="match status" value="1"/>
</dbReference>
<name>A0A830HYV8_9CHLO</name>
<dbReference type="SMART" id="SM00487">
    <property type="entry name" value="DEXDc"/>
    <property type="match status" value="1"/>
</dbReference>
<evidence type="ECO:0000256" key="3">
    <source>
        <dbReference type="SAM" id="Coils"/>
    </source>
</evidence>
<dbReference type="PROSITE" id="PS51192">
    <property type="entry name" value="HELICASE_ATP_BIND_1"/>
    <property type="match status" value="1"/>
</dbReference>
<evidence type="ECO:0000259" key="5">
    <source>
        <dbReference type="PROSITE" id="PS51192"/>
    </source>
</evidence>
<gene>
    <name evidence="7" type="ORF">PPROV_001092600</name>
</gene>
<dbReference type="Pfam" id="PF00270">
    <property type="entry name" value="DEAD"/>
    <property type="match status" value="1"/>
</dbReference>
<evidence type="ECO:0000256" key="4">
    <source>
        <dbReference type="SAM" id="MobiDB-lite"/>
    </source>
</evidence>
<dbReference type="Pfam" id="PF20470">
    <property type="entry name" value="HTH_61"/>
    <property type="match status" value="1"/>
</dbReference>
<feature type="region of interest" description="Disordered" evidence="4">
    <location>
        <begin position="1126"/>
        <end position="1152"/>
    </location>
</feature>
<feature type="region of interest" description="Disordered" evidence="4">
    <location>
        <begin position="1043"/>
        <end position="1074"/>
    </location>
</feature>
<proteinExistence type="predicted"/>
<dbReference type="InterPro" id="IPR043502">
    <property type="entry name" value="DNA/RNA_pol_sf"/>
</dbReference>
<dbReference type="CDD" id="cd18795">
    <property type="entry name" value="SF2_C_Ski2"/>
    <property type="match status" value="1"/>
</dbReference>
<evidence type="ECO:0000313" key="8">
    <source>
        <dbReference type="Proteomes" id="UP000660262"/>
    </source>
</evidence>
<dbReference type="InterPro" id="IPR011545">
    <property type="entry name" value="DEAD/DEAH_box_helicase_dom"/>
</dbReference>
<dbReference type="Gene3D" id="3.30.70.370">
    <property type="match status" value="1"/>
</dbReference>
<dbReference type="GO" id="GO:0003887">
    <property type="term" value="F:DNA-directed DNA polymerase activity"/>
    <property type="evidence" value="ECO:0007669"/>
    <property type="project" value="InterPro"/>
</dbReference>
<keyword evidence="1" id="KW-0547">Nucleotide-binding</keyword>
<dbReference type="SUPFAM" id="SSF52540">
    <property type="entry name" value="P-loop containing nucleoside triphosphate hydrolases"/>
    <property type="match status" value="1"/>
</dbReference>
<feature type="domain" description="Helicase C-terminal" evidence="6">
    <location>
        <begin position="400"/>
        <end position="605"/>
    </location>
</feature>
<evidence type="ECO:0000259" key="6">
    <source>
        <dbReference type="PROSITE" id="PS51194"/>
    </source>
</evidence>
<dbReference type="Pfam" id="PF00476">
    <property type="entry name" value="DNA_pol_A"/>
    <property type="match status" value="1"/>
</dbReference>
<dbReference type="InterPro" id="IPR002298">
    <property type="entry name" value="DNA_polymerase_A"/>
</dbReference>
<feature type="region of interest" description="Disordered" evidence="4">
    <location>
        <begin position="64"/>
        <end position="109"/>
    </location>
</feature>
<feature type="compositionally biased region" description="Low complexity" evidence="4">
    <location>
        <begin position="1053"/>
        <end position="1062"/>
    </location>
</feature>
<feature type="region of interest" description="Disordered" evidence="4">
    <location>
        <begin position="1"/>
        <end position="49"/>
    </location>
</feature>
<evidence type="ECO:0000313" key="7">
    <source>
        <dbReference type="EMBL" id="GHP12198.1"/>
    </source>
</evidence>
<evidence type="ECO:0008006" key="9">
    <source>
        <dbReference type="Google" id="ProtNLM"/>
    </source>
</evidence>
<protein>
    <recommendedName>
        <fullName evidence="9">DNA-directed DNA polymerase</fullName>
    </recommendedName>
</protein>
<feature type="domain" description="Helicase ATP-binding" evidence="5">
    <location>
        <begin position="161"/>
        <end position="360"/>
    </location>
</feature>
<dbReference type="InterPro" id="IPR014001">
    <property type="entry name" value="Helicase_ATP-bd"/>
</dbReference>
<dbReference type="InterPro" id="IPR001098">
    <property type="entry name" value="DNA-dir_DNA_pol_A_palm_dom"/>
</dbReference>
<dbReference type="GO" id="GO:0003677">
    <property type="term" value="F:DNA binding"/>
    <property type="evidence" value="ECO:0007669"/>
    <property type="project" value="InterPro"/>
</dbReference>
<keyword evidence="2" id="KW-0067">ATP-binding</keyword>
<feature type="compositionally biased region" description="Low complexity" evidence="4">
    <location>
        <begin position="1132"/>
        <end position="1146"/>
    </location>
</feature>
<dbReference type="InterPro" id="IPR046931">
    <property type="entry name" value="HTH_61"/>
</dbReference>
<dbReference type="InterPro" id="IPR027417">
    <property type="entry name" value="P-loop_NTPase"/>
</dbReference>
<dbReference type="Gene3D" id="1.10.3380.20">
    <property type="match status" value="1"/>
</dbReference>